<feature type="region of interest" description="Disordered" evidence="1">
    <location>
        <begin position="35"/>
        <end position="56"/>
    </location>
</feature>
<accession>A0A7N0ZZL0</accession>
<dbReference type="AlphaFoldDB" id="A0A7N0ZZL0"/>
<dbReference type="PANTHER" id="PTHR31681:SF34">
    <property type="entry name" value="DUF295 DOMAIN-CONTAINING PROTEIN"/>
    <property type="match status" value="1"/>
</dbReference>
<dbReference type="PANTHER" id="PTHR31681">
    <property type="entry name" value="C2H2-LIKE ZINC FINGER PROTEIN"/>
    <property type="match status" value="1"/>
</dbReference>
<name>A0A7N0ZZL0_KALFE</name>
<reference evidence="2" key="1">
    <citation type="submission" date="2021-01" db="UniProtKB">
        <authorList>
            <consortium name="EnsemblPlants"/>
        </authorList>
    </citation>
    <scope>IDENTIFICATION</scope>
</reference>
<dbReference type="EnsemblPlants" id="Kaladp0059s0157.1.v1.1">
    <property type="protein sequence ID" value="Kaladp0059s0157.1.v1.1"/>
    <property type="gene ID" value="Kaladp0059s0157.v1.1"/>
</dbReference>
<dbReference type="OMA" id="CENHICG"/>
<organism evidence="2 3">
    <name type="scientific">Kalanchoe fedtschenkoi</name>
    <name type="common">Lavender scallops</name>
    <name type="synonym">South American air plant</name>
    <dbReference type="NCBI Taxonomy" id="63787"/>
    <lineage>
        <taxon>Eukaryota</taxon>
        <taxon>Viridiplantae</taxon>
        <taxon>Streptophyta</taxon>
        <taxon>Embryophyta</taxon>
        <taxon>Tracheophyta</taxon>
        <taxon>Spermatophyta</taxon>
        <taxon>Magnoliopsida</taxon>
        <taxon>eudicotyledons</taxon>
        <taxon>Gunneridae</taxon>
        <taxon>Pentapetalae</taxon>
        <taxon>Saxifragales</taxon>
        <taxon>Crassulaceae</taxon>
        <taxon>Kalanchoe</taxon>
    </lineage>
</organism>
<evidence type="ECO:0000313" key="3">
    <source>
        <dbReference type="Proteomes" id="UP000594263"/>
    </source>
</evidence>
<dbReference type="SUPFAM" id="SSF56399">
    <property type="entry name" value="ADP-ribosylation"/>
    <property type="match status" value="1"/>
</dbReference>
<dbReference type="Gene3D" id="3.90.228.10">
    <property type="match status" value="1"/>
</dbReference>
<sequence length="273" mass="30910">MQAVWASVIENAKCVGKHSVEVLSQEDPVKLGTRLSRELSTDRRSEHTERAGAAVPRRRISENREAIAHFVELNKGDESRNIVEMIYQATVMDLDRPMSVIWQVFKVENSVAMLERFETHRDHVIKRAEREKKDDRHPRVLVDGNELLKFYGTSMRCCGPQTGDLCNEFSCGVCKTIRTGFEMEYIEKKGIIFSGNSEDLHKDIGGSVSSKMRNVNVRRAMIVCRTIAGVMGYVNEKIEACDSVRSPAGAKLDYLIVQNLRAVLPCFVIVFEI</sequence>
<keyword evidence="3" id="KW-1185">Reference proteome</keyword>
<protein>
    <submittedName>
        <fullName evidence="2">Uncharacterized protein</fullName>
    </submittedName>
</protein>
<evidence type="ECO:0000313" key="2">
    <source>
        <dbReference type="EnsemblPlants" id="Kaladp0059s0157.1.v1.1"/>
    </source>
</evidence>
<feature type="compositionally biased region" description="Basic and acidic residues" evidence="1">
    <location>
        <begin position="35"/>
        <end position="50"/>
    </location>
</feature>
<dbReference type="Gramene" id="Kaladp0059s0157.1.v1.1">
    <property type="protein sequence ID" value="Kaladp0059s0157.1.v1.1"/>
    <property type="gene ID" value="Kaladp0059s0157.v1.1"/>
</dbReference>
<dbReference type="Proteomes" id="UP000594263">
    <property type="component" value="Unplaced"/>
</dbReference>
<proteinExistence type="predicted"/>
<evidence type="ECO:0000256" key="1">
    <source>
        <dbReference type="SAM" id="MobiDB-lite"/>
    </source>
</evidence>